<dbReference type="AlphaFoldDB" id="A0A1G8H334"/>
<organism evidence="1 2">
    <name type="scientific">Vibrio xiamenensis</name>
    <dbReference type="NCBI Taxonomy" id="861298"/>
    <lineage>
        <taxon>Bacteria</taxon>
        <taxon>Pseudomonadati</taxon>
        <taxon>Pseudomonadota</taxon>
        <taxon>Gammaproteobacteria</taxon>
        <taxon>Vibrionales</taxon>
        <taxon>Vibrionaceae</taxon>
        <taxon>Vibrio</taxon>
    </lineage>
</organism>
<sequence>MTDNFDQLLPNLKEFELPNVPFKVVDPSSLPAQTLMAFDEFMRGASVPHRVYVYTQDYSRFCMLVRRGDITVQSPE</sequence>
<dbReference type="RefSeq" id="WP_093279306.1">
    <property type="nucleotide sequence ID" value="NZ_FNDD01000044.1"/>
</dbReference>
<gene>
    <name evidence="1" type="ORF">SAMN04488136_14421</name>
</gene>
<evidence type="ECO:0000313" key="1">
    <source>
        <dbReference type="EMBL" id="SDI00969.1"/>
    </source>
</evidence>
<evidence type="ECO:0000313" key="2">
    <source>
        <dbReference type="Proteomes" id="UP000198854"/>
    </source>
</evidence>
<dbReference type="OrthoDB" id="5880425at2"/>
<reference evidence="1 2" key="1">
    <citation type="submission" date="2016-10" db="EMBL/GenBank/DDBJ databases">
        <authorList>
            <person name="de Groot N.N."/>
        </authorList>
    </citation>
    <scope>NUCLEOTIDE SEQUENCE [LARGE SCALE GENOMIC DNA]</scope>
    <source>
        <strain evidence="1 2">CGMCC 1.10228</strain>
    </source>
</reference>
<accession>A0A1G8H334</accession>
<protein>
    <submittedName>
        <fullName evidence="1">Uncharacterized protein</fullName>
    </submittedName>
</protein>
<keyword evidence="2" id="KW-1185">Reference proteome</keyword>
<dbReference type="Proteomes" id="UP000198854">
    <property type="component" value="Unassembled WGS sequence"/>
</dbReference>
<dbReference type="EMBL" id="FNDD01000044">
    <property type="protein sequence ID" value="SDI00969.1"/>
    <property type="molecule type" value="Genomic_DNA"/>
</dbReference>
<proteinExistence type="predicted"/>
<name>A0A1G8H334_9VIBR</name>